<dbReference type="EMBL" id="CP091521">
    <property type="protein sequence ID" value="XHH50036.1"/>
    <property type="molecule type" value="Genomic_DNA"/>
</dbReference>
<dbReference type="AlphaFoldDB" id="A0ABD8B8K0"/>
<dbReference type="Proteomes" id="UP000831534">
    <property type="component" value="Chromosome"/>
</dbReference>
<dbReference type="RefSeq" id="WP_034334129.1">
    <property type="nucleotide sequence ID" value="NZ_CP091521.1"/>
</dbReference>
<dbReference type="KEGG" id="ckh:LVJ77_02385"/>
<dbReference type="SUPFAM" id="SSF69618">
    <property type="entry name" value="HemD-like"/>
    <property type="match status" value="1"/>
</dbReference>
<organism evidence="2 3">
    <name type="scientific">Conchiformibius kuhniae</name>
    <dbReference type="NCBI Taxonomy" id="211502"/>
    <lineage>
        <taxon>Bacteria</taxon>
        <taxon>Pseudomonadati</taxon>
        <taxon>Pseudomonadota</taxon>
        <taxon>Betaproteobacteria</taxon>
        <taxon>Neisseriales</taxon>
        <taxon>Neisseriaceae</taxon>
        <taxon>Conchiformibius</taxon>
    </lineage>
</organism>
<keyword evidence="3" id="KW-1185">Reference proteome</keyword>
<evidence type="ECO:0000259" key="1">
    <source>
        <dbReference type="Pfam" id="PF02602"/>
    </source>
</evidence>
<reference evidence="2 3" key="1">
    <citation type="journal article" date="2022" name="Res Sq">
        <title>Evolution of multicellular longitudinally dividing oral cavity symbionts (Neisseriaceae).</title>
        <authorList>
            <person name="Nyongesa S."/>
            <person name="Weber P."/>
            <person name="Bernet E."/>
            <person name="Pullido F."/>
            <person name="Nieckarz M."/>
            <person name="Delaby M."/>
            <person name="Nieves C."/>
            <person name="Viehboeck T."/>
            <person name="Krause N."/>
            <person name="Rivera-Millot A."/>
            <person name="Nakamura A."/>
            <person name="Vischer N."/>
            <person name="VanNieuwenhze M."/>
            <person name="Brun Y."/>
            <person name="Cava F."/>
            <person name="Bulgheresi S."/>
            <person name="Veyrier F."/>
        </authorList>
    </citation>
    <scope>NUCLEOTIDE SEQUENCE [LARGE SCALE GENOMIC DNA]</scope>
    <source>
        <strain evidence="2 3">17694</strain>
    </source>
</reference>
<feature type="domain" description="Tetrapyrrole biosynthesis uroporphyrinogen III synthase" evidence="1">
    <location>
        <begin position="21"/>
        <end position="225"/>
    </location>
</feature>
<gene>
    <name evidence="2" type="ORF">LVJ77_02385</name>
</gene>
<dbReference type="Gene3D" id="3.40.50.10090">
    <property type="match status" value="2"/>
</dbReference>
<evidence type="ECO:0000313" key="3">
    <source>
        <dbReference type="Proteomes" id="UP000831534"/>
    </source>
</evidence>
<evidence type="ECO:0000313" key="2">
    <source>
        <dbReference type="EMBL" id="XHH50036.1"/>
    </source>
</evidence>
<name>A0ABD8B8K0_9NEIS</name>
<protein>
    <submittedName>
        <fullName evidence="2">Uroporphyrinogen-III synthase</fullName>
    </submittedName>
</protein>
<accession>A0ABD8B8K0</accession>
<sequence length="241" mass="25880">MKPAVLLVRPEARLADDLAVCAAAGWRGVPFAPMALRPDAAALARLPEQAARAHALFWVSPSAVETARHTLAFSGSLKHVAVGAATARALQTAGAENIFYPENGKDSEAAMALPVWDRLPDNGRVLIVRGAGGRNLLAQYLRGRGLRVDFAEIYRRVPHPPDWSALARFAPCRAWLTSAQAAQMLFAQVPACHEQKLKSLFYLTHHPRIARAAADLGVARTAVAADLAHALMLPNTGTNHV</sequence>
<dbReference type="InterPro" id="IPR036108">
    <property type="entry name" value="4pyrrol_syn_uPrphyn_synt_sf"/>
</dbReference>
<dbReference type="InterPro" id="IPR003754">
    <property type="entry name" value="4pyrrol_synth_uPrphyn_synth"/>
</dbReference>
<dbReference type="Pfam" id="PF02602">
    <property type="entry name" value="HEM4"/>
    <property type="match status" value="1"/>
</dbReference>
<dbReference type="CDD" id="cd06578">
    <property type="entry name" value="HemD"/>
    <property type="match status" value="1"/>
</dbReference>
<proteinExistence type="predicted"/>